<evidence type="ECO:0000313" key="1">
    <source>
        <dbReference type="EMBL" id="WNF01398.1"/>
    </source>
</evidence>
<gene>
    <name evidence="1" type="ORF">PS467_41790</name>
</gene>
<organism evidence="1 2">
    <name type="scientific">Streptomyces luomodiensis</name>
    <dbReference type="NCBI Taxonomy" id="3026192"/>
    <lineage>
        <taxon>Bacteria</taxon>
        <taxon>Bacillati</taxon>
        <taxon>Actinomycetota</taxon>
        <taxon>Actinomycetes</taxon>
        <taxon>Kitasatosporales</taxon>
        <taxon>Streptomycetaceae</taxon>
        <taxon>Streptomyces</taxon>
    </lineage>
</organism>
<dbReference type="Proteomes" id="UP001305606">
    <property type="component" value="Chromosome"/>
</dbReference>
<dbReference type="RefSeq" id="WP_311039717.1">
    <property type="nucleotide sequence ID" value="NZ_CP117522.1"/>
</dbReference>
<reference evidence="1 2" key="1">
    <citation type="submission" date="2023-02" db="EMBL/GenBank/DDBJ databases">
        <title>Streptomyces sp. SCA4-21 with antifungal activity against Fusarium oxysporum f. sp. cubense, Streptomyces sp. SCA2-17 with antifungal activity against Fusarium oxysporum f. sp. cubense.</title>
        <authorList>
            <person name="Qi D."/>
        </authorList>
    </citation>
    <scope>NUCLEOTIDE SEQUENCE [LARGE SCALE GENOMIC DNA]</scope>
    <source>
        <strain evidence="1 2">SCA4-21</strain>
    </source>
</reference>
<dbReference type="EMBL" id="CP117522">
    <property type="protein sequence ID" value="WNF01398.1"/>
    <property type="molecule type" value="Genomic_DNA"/>
</dbReference>
<name>A0ABY9V922_9ACTN</name>
<protein>
    <submittedName>
        <fullName evidence="1">Uncharacterized protein</fullName>
    </submittedName>
</protein>
<keyword evidence="2" id="KW-1185">Reference proteome</keyword>
<evidence type="ECO:0000313" key="2">
    <source>
        <dbReference type="Proteomes" id="UP001305606"/>
    </source>
</evidence>
<accession>A0ABY9V922</accession>
<proteinExistence type="predicted"/>
<sequence length="321" mass="35333">MDEPTVTVDNLPDFIKQWAADYDMFLLPALSASDSQYAVQLGPQDMGIEGFCHLASTLGARVLYQDIDCFDVGEFVDCYTVPDVHTDSEKQEDKPLDDAVQQALTAIRTKARPYDGKTARVEVSFVHGAVAHIWEAVAPWYTALVAECDDVHVLQRSAQQEQYEDRHQARVAERQADEEQQATMAAHLAERPDFRSAKNAGARREIAEHVFPEPQDSEDYRHSFRLSRALATAHAAVQAAARGVYAEYECRLDELAEELLASGKLDQATGAGPRRILAADFLTERSGGYPPPGRTVTLLLARPPLKPGKAPSSSALSLPLT</sequence>